<dbReference type="HAMAP" id="MF_00169">
    <property type="entry name" value="AroQ"/>
    <property type="match status" value="1"/>
</dbReference>
<dbReference type="NCBIfam" id="NF003805">
    <property type="entry name" value="PRK05395.1-2"/>
    <property type="match status" value="1"/>
</dbReference>
<gene>
    <name evidence="8 12" type="primary">aroQ</name>
    <name evidence="12" type="ORF">Pme01_39520</name>
</gene>
<reference evidence="12" key="1">
    <citation type="submission" date="2021-01" db="EMBL/GenBank/DDBJ databases">
        <title>Whole genome shotgun sequence of Planosporangium mesophilum NBRC 109066.</title>
        <authorList>
            <person name="Komaki H."/>
            <person name="Tamura T."/>
        </authorList>
    </citation>
    <scope>NUCLEOTIDE SEQUENCE</scope>
    <source>
        <strain evidence="12">NBRC 109066</strain>
    </source>
</reference>
<evidence type="ECO:0000256" key="8">
    <source>
        <dbReference type="HAMAP-Rule" id="MF_00169"/>
    </source>
</evidence>
<dbReference type="RefSeq" id="WP_168116658.1">
    <property type="nucleotide sequence ID" value="NZ_BOON01000035.1"/>
</dbReference>
<feature type="binding site" evidence="8 10">
    <location>
        <begin position="100"/>
        <end position="101"/>
    </location>
    <ligand>
        <name>substrate</name>
    </ligand>
</feature>
<accession>A0A8J3TC05</accession>
<dbReference type="EMBL" id="BOON01000035">
    <property type="protein sequence ID" value="GII24355.1"/>
    <property type="molecule type" value="Genomic_DNA"/>
</dbReference>
<dbReference type="NCBIfam" id="NF003806">
    <property type="entry name" value="PRK05395.1-3"/>
    <property type="match status" value="1"/>
</dbReference>
<evidence type="ECO:0000256" key="3">
    <source>
        <dbReference type="ARBA" id="ARBA00011037"/>
    </source>
</evidence>
<feature type="active site" description="Proton donor" evidence="8 9">
    <location>
        <position position="99"/>
    </location>
</feature>
<dbReference type="EC" id="4.2.1.10" evidence="5 8"/>
<dbReference type="PROSITE" id="PS01029">
    <property type="entry name" value="DEHYDROQUINASE_II"/>
    <property type="match status" value="1"/>
</dbReference>
<comment type="similarity">
    <text evidence="3 8">Belongs to the type-II 3-dehydroquinase family.</text>
</comment>
<name>A0A8J3TC05_9ACTN</name>
<dbReference type="PANTHER" id="PTHR21272">
    <property type="entry name" value="CATABOLIC 3-DEHYDROQUINASE"/>
    <property type="match status" value="1"/>
</dbReference>
<evidence type="ECO:0000256" key="2">
    <source>
        <dbReference type="ARBA" id="ARBA00004902"/>
    </source>
</evidence>
<evidence type="ECO:0000256" key="4">
    <source>
        <dbReference type="ARBA" id="ARBA00011193"/>
    </source>
</evidence>
<protein>
    <recommendedName>
        <fullName evidence="5 8">3-dehydroquinate dehydratase</fullName>
        <shortName evidence="8">3-dehydroquinase</shortName>
        <ecNumber evidence="5 8">4.2.1.10</ecNumber>
    </recommendedName>
    <alternativeName>
        <fullName evidence="8">Type II DHQase</fullName>
    </alternativeName>
</protein>
<comment type="subunit">
    <text evidence="4 8">Homododecamer.</text>
</comment>
<sequence length="145" mass="15734">MKVYVLNGPNLGRLGTRQPEVYGRTTYADLVELCVAAGKERGLDVEVRQTDAEHEMLGWLHEAADAGVAVVLNPGAWSHYSYALRDACAMLRAPLVEVHISNIHAREEFRHHSVVSAVATGVICGLGVDGYRLALHHLAGPAREA</sequence>
<dbReference type="SUPFAM" id="SSF52304">
    <property type="entry name" value="Type II 3-dehydroquinate dehydratase"/>
    <property type="match status" value="1"/>
</dbReference>
<dbReference type="UniPathway" id="UPA00053">
    <property type="reaction ID" value="UER00086"/>
</dbReference>
<dbReference type="CDD" id="cd00466">
    <property type="entry name" value="DHQase_II"/>
    <property type="match status" value="1"/>
</dbReference>
<evidence type="ECO:0000313" key="13">
    <source>
        <dbReference type="Proteomes" id="UP000599074"/>
    </source>
</evidence>
<keyword evidence="8" id="KW-0028">Amino-acid biosynthesis</keyword>
<dbReference type="Proteomes" id="UP000599074">
    <property type="component" value="Unassembled WGS sequence"/>
</dbReference>
<dbReference type="NCBIfam" id="NF003807">
    <property type="entry name" value="PRK05395.1-4"/>
    <property type="match status" value="1"/>
</dbReference>
<dbReference type="InterPro" id="IPR018509">
    <property type="entry name" value="DHquinase_II_CS"/>
</dbReference>
<keyword evidence="7 8" id="KW-0456">Lyase</keyword>
<proteinExistence type="inferred from homology"/>
<dbReference type="InterPro" id="IPR001874">
    <property type="entry name" value="DHquinase_II"/>
</dbReference>
<organism evidence="12 13">
    <name type="scientific">Planosporangium mesophilum</name>
    <dbReference type="NCBI Taxonomy" id="689768"/>
    <lineage>
        <taxon>Bacteria</taxon>
        <taxon>Bacillati</taxon>
        <taxon>Actinomycetota</taxon>
        <taxon>Actinomycetes</taxon>
        <taxon>Micromonosporales</taxon>
        <taxon>Micromonosporaceae</taxon>
        <taxon>Planosporangium</taxon>
    </lineage>
</organism>
<evidence type="ECO:0000256" key="11">
    <source>
        <dbReference type="PIRSR" id="PIRSR001399-3"/>
    </source>
</evidence>
<evidence type="ECO:0000256" key="5">
    <source>
        <dbReference type="ARBA" id="ARBA00012060"/>
    </source>
</evidence>
<keyword evidence="6 8" id="KW-0057">Aromatic amino acid biosynthesis</keyword>
<comment type="caution">
    <text evidence="12">The sequence shown here is derived from an EMBL/GenBank/DDBJ whole genome shotgun (WGS) entry which is preliminary data.</text>
</comment>
<dbReference type="PANTHER" id="PTHR21272:SF3">
    <property type="entry name" value="CATABOLIC 3-DEHYDROQUINASE"/>
    <property type="match status" value="1"/>
</dbReference>
<dbReference type="PIRSF" id="PIRSF001399">
    <property type="entry name" value="DHquinase_II"/>
    <property type="match status" value="1"/>
</dbReference>
<dbReference type="NCBIfam" id="TIGR01088">
    <property type="entry name" value="aroQ"/>
    <property type="match status" value="1"/>
</dbReference>
<evidence type="ECO:0000256" key="9">
    <source>
        <dbReference type="PIRSR" id="PIRSR001399-1"/>
    </source>
</evidence>
<dbReference type="GO" id="GO:0003855">
    <property type="term" value="F:3-dehydroquinate dehydratase activity"/>
    <property type="evidence" value="ECO:0007669"/>
    <property type="project" value="UniProtKB-UniRule"/>
</dbReference>
<evidence type="ECO:0000313" key="12">
    <source>
        <dbReference type="EMBL" id="GII24355.1"/>
    </source>
</evidence>
<feature type="binding site" evidence="8 10">
    <location>
        <position position="86"/>
    </location>
    <ligand>
        <name>substrate</name>
    </ligand>
</feature>
<feature type="site" description="Transition state stabilizer" evidence="8 11">
    <location>
        <position position="17"/>
    </location>
</feature>
<comment type="function">
    <text evidence="8">Catalyzes a trans-dehydration via an enolate intermediate.</text>
</comment>
<comment type="pathway">
    <text evidence="2 8">Metabolic intermediate biosynthesis; chorismate biosynthesis; chorismate from D-erythrose 4-phosphate and phosphoenolpyruvate: step 3/7.</text>
</comment>
<evidence type="ECO:0000256" key="6">
    <source>
        <dbReference type="ARBA" id="ARBA00023141"/>
    </source>
</evidence>
<dbReference type="GO" id="GO:0008652">
    <property type="term" value="P:amino acid biosynthetic process"/>
    <property type="evidence" value="ECO:0007669"/>
    <property type="project" value="UniProtKB-KW"/>
</dbReference>
<feature type="binding site" evidence="8 10">
    <location>
        <position position="73"/>
    </location>
    <ligand>
        <name>substrate</name>
    </ligand>
</feature>
<evidence type="ECO:0000256" key="10">
    <source>
        <dbReference type="PIRSR" id="PIRSR001399-2"/>
    </source>
</evidence>
<dbReference type="Gene3D" id="3.40.50.9100">
    <property type="entry name" value="Dehydroquinase, class II"/>
    <property type="match status" value="1"/>
</dbReference>
<dbReference type="GO" id="GO:0019631">
    <property type="term" value="P:quinate catabolic process"/>
    <property type="evidence" value="ECO:0007669"/>
    <property type="project" value="TreeGrafter"/>
</dbReference>
<keyword evidence="13" id="KW-1185">Reference proteome</keyword>
<dbReference type="GO" id="GO:0009423">
    <property type="term" value="P:chorismate biosynthetic process"/>
    <property type="evidence" value="ECO:0007669"/>
    <property type="project" value="UniProtKB-UniRule"/>
</dbReference>
<dbReference type="Pfam" id="PF01220">
    <property type="entry name" value="DHquinase_II"/>
    <property type="match status" value="1"/>
</dbReference>
<feature type="active site" description="Proton acceptor" evidence="8 9">
    <location>
        <position position="22"/>
    </location>
</feature>
<dbReference type="InterPro" id="IPR036441">
    <property type="entry name" value="DHquinase_II_sf"/>
</dbReference>
<feature type="binding site" evidence="8 10">
    <location>
        <position position="79"/>
    </location>
    <ligand>
        <name>substrate</name>
    </ligand>
</feature>
<evidence type="ECO:0000256" key="1">
    <source>
        <dbReference type="ARBA" id="ARBA00001864"/>
    </source>
</evidence>
<comment type="catalytic activity">
    <reaction evidence="1 8">
        <text>3-dehydroquinate = 3-dehydroshikimate + H2O</text>
        <dbReference type="Rhea" id="RHEA:21096"/>
        <dbReference type="ChEBI" id="CHEBI:15377"/>
        <dbReference type="ChEBI" id="CHEBI:16630"/>
        <dbReference type="ChEBI" id="CHEBI:32364"/>
        <dbReference type="EC" id="4.2.1.10"/>
    </reaction>
</comment>
<dbReference type="GO" id="GO:0009073">
    <property type="term" value="P:aromatic amino acid family biosynthetic process"/>
    <property type="evidence" value="ECO:0007669"/>
    <property type="project" value="UniProtKB-KW"/>
</dbReference>
<evidence type="ECO:0000256" key="7">
    <source>
        <dbReference type="ARBA" id="ARBA00023239"/>
    </source>
</evidence>
<feature type="binding site" evidence="8 10">
    <location>
        <position position="110"/>
    </location>
    <ligand>
        <name>substrate</name>
    </ligand>
</feature>
<dbReference type="AlphaFoldDB" id="A0A8J3TC05"/>